<keyword evidence="9" id="KW-0347">Helicase</keyword>
<keyword evidence="5" id="KW-0132">Cell division</keyword>
<evidence type="ECO:0000256" key="1">
    <source>
        <dbReference type="ARBA" id="ARBA00004123"/>
    </source>
</evidence>
<feature type="region of interest" description="Disordered" evidence="18">
    <location>
        <begin position="1"/>
        <end position="47"/>
    </location>
</feature>
<keyword evidence="14" id="KW-0539">Nucleus</keyword>
<dbReference type="InterPro" id="IPR049730">
    <property type="entry name" value="SNF2/RAD54-like_C"/>
</dbReference>
<dbReference type="EMBL" id="CAJVPI010000124">
    <property type="protein sequence ID" value="CAG8485020.1"/>
    <property type="molecule type" value="Genomic_DNA"/>
</dbReference>
<evidence type="ECO:0000256" key="3">
    <source>
        <dbReference type="ARBA" id="ARBA00022473"/>
    </source>
</evidence>
<feature type="region of interest" description="Disordered" evidence="18">
    <location>
        <begin position="492"/>
        <end position="552"/>
    </location>
</feature>
<dbReference type="SUPFAM" id="SSF52540">
    <property type="entry name" value="P-loop containing nucleoside triphosphate hydrolases"/>
    <property type="match status" value="2"/>
</dbReference>
<dbReference type="GO" id="GO:0031508">
    <property type="term" value="P:pericentric heterochromatin formation"/>
    <property type="evidence" value="ECO:0007669"/>
    <property type="project" value="TreeGrafter"/>
</dbReference>
<evidence type="ECO:0000259" key="19">
    <source>
        <dbReference type="PROSITE" id="PS51192"/>
    </source>
</evidence>
<evidence type="ECO:0000256" key="4">
    <source>
        <dbReference type="ARBA" id="ARBA00022553"/>
    </source>
</evidence>
<reference evidence="21" key="1">
    <citation type="submission" date="2021-06" db="EMBL/GenBank/DDBJ databases">
        <authorList>
            <person name="Kallberg Y."/>
            <person name="Tangrot J."/>
            <person name="Rosling A."/>
        </authorList>
    </citation>
    <scope>NUCLEOTIDE SEQUENCE</scope>
    <source>
        <strain evidence="21">BR232B</strain>
    </source>
</reference>
<evidence type="ECO:0000256" key="10">
    <source>
        <dbReference type="ARBA" id="ARBA00022840"/>
    </source>
</evidence>
<keyword evidence="10" id="KW-0067">ATP-binding</keyword>
<dbReference type="FunFam" id="3.40.50.10810:FF:000015">
    <property type="entry name" value="lymphoid-specific helicase isoform X1"/>
    <property type="match status" value="1"/>
</dbReference>
<keyword evidence="12" id="KW-0175">Coiled coil</keyword>
<dbReference type="InterPro" id="IPR027417">
    <property type="entry name" value="P-loop_NTPase"/>
</dbReference>
<evidence type="ECO:0000313" key="21">
    <source>
        <dbReference type="EMBL" id="CAG8485020.1"/>
    </source>
</evidence>
<comment type="caution">
    <text evidence="21">The sequence shown here is derived from an EMBL/GenBank/DDBJ whole genome shotgun (WGS) entry which is preliminary data.</text>
</comment>
<dbReference type="Gene3D" id="3.40.50.300">
    <property type="entry name" value="P-loop containing nucleotide triphosphate hydrolases"/>
    <property type="match status" value="1"/>
</dbReference>
<dbReference type="InterPro" id="IPR044753">
    <property type="entry name" value="HELLS_N"/>
</dbReference>
<evidence type="ECO:0000256" key="7">
    <source>
        <dbReference type="ARBA" id="ARBA00022776"/>
    </source>
</evidence>
<dbReference type="GO" id="GO:0044027">
    <property type="term" value="P:negative regulation of gene expression via chromosomal CpG island methylation"/>
    <property type="evidence" value="ECO:0007669"/>
    <property type="project" value="TreeGrafter"/>
</dbReference>
<comment type="subcellular location">
    <subcellularLocation>
        <location evidence="1">Nucleus</location>
    </subcellularLocation>
</comment>
<dbReference type="CDD" id="cd18793">
    <property type="entry name" value="SF2_C_SNF"/>
    <property type="match status" value="1"/>
</dbReference>
<comment type="similarity">
    <text evidence="2">Belongs to the SNF2/RAD54 helicase family.</text>
</comment>
<evidence type="ECO:0000256" key="16">
    <source>
        <dbReference type="ARBA" id="ARBA00053349"/>
    </source>
</evidence>
<keyword evidence="4" id="KW-0597">Phosphoprotein</keyword>
<dbReference type="PROSITE" id="PS51194">
    <property type="entry name" value="HELICASE_CTER"/>
    <property type="match status" value="1"/>
</dbReference>
<dbReference type="CDD" id="cd18009">
    <property type="entry name" value="DEXHc_HELLS_SMARCA6"/>
    <property type="match status" value="1"/>
</dbReference>
<dbReference type="AlphaFoldDB" id="A0A9N8ZF36"/>
<keyword evidence="6" id="KW-0547">Nucleotide-binding</keyword>
<dbReference type="Proteomes" id="UP000789739">
    <property type="component" value="Unassembled WGS sequence"/>
</dbReference>
<feature type="region of interest" description="Disordered" evidence="18">
    <location>
        <begin position="875"/>
        <end position="912"/>
    </location>
</feature>
<evidence type="ECO:0000256" key="6">
    <source>
        <dbReference type="ARBA" id="ARBA00022741"/>
    </source>
</evidence>
<dbReference type="GO" id="GO:0003682">
    <property type="term" value="F:chromatin binding"/>
    <property type="evidence" value="ECO:0007669"/>
    <property type="project" value="TreeGrafter"/>
</dbReference>
<dbReference type="Pfam" id="PF00271">
    <property type="entry name" value="Helicase_C"/>
    <property type="match status" value="1"/>
</dbReference>
<evidence type="ECO:0000256" key="5">
    <source>
        <dbReference type="ARBA" id="ARBA00022618"/>
    </source>
</evidence>
<accession>A0A9N8ZF36</accession>
<dbReference type="GO" id="GO:0004386">
    <property type="term" value="F:helicase activity"/>
    <property type="evidence" value="ECO:0007669"/>
    <property type="project" value="UniProtKB-KW"/>
</dbReference>
<evidence type="ECO:0000256" key="17">
    <source>
        <dbReference type="ARBA" id="ARBA00081399"/>
    </source>
</evidence>
<dbReference type="GO" id="GO:0005721">
    <property type="term" value="C:pericentric heterochromatin"/>
    <property type="evidence" value="ECO:0007669"/>
    <property type="project" value="TreeGrafter"/>
</dbReference>
<dbReference type="InterPro" id="IPR038718">
    <property type="entry name" value="SNF2-like_sf"/>
</dbReference>
<feature type="domain" description="Helicase ATP-binding" evidence="19">
    <location>
        <begin position="230"/>
        <end position="396"/>
    </location>
</feature>
<evidence type="ECO:0000313" key="22">
    <source>
        <dbReference type="Proteomes" id="UP000789739"/>
    </source>
</evidence>
<evidence type="ECO:0000256" key="2">
    <source>
        <dbReference type="ARBA" id="ARBA00007025"/>
    </source>
</evidence>
<comment type="function">
    <text evidence="16">Plays an essential role in normal development and survival. Involved in regulation of the expansion or survival of lymphoid cells. Required for de novo or maintenance DNA methylation. May control silencing of the imprinted CDKN1C gene through DNA methylation. May play a role in formation and organization of heterochromatin, implying a functional role in the regulation of transcription and mitosis.</text>
</comment>
<dbReference type="GO" id="GO:0006346">
    <property type="term" value="P:DNA methylation-dependent constitutive heterochromatin formation"/>
    <property type="evidence" value="ECO:0007669"/>
    <property type="project" value="TreeGrafter"/>
</dbReference>
<protein>
    <recommendedName>
        <fullName evidence="17">Proliferation-associated SNF2-like protein</fullName>
    </recommendedName>
</protein>
<organism evidence="21 22">
    <name type="scientific">Paraglomus brasilianum</name>
    <dbReference type="NCBI Taxonomy" id="144538"/>
    <lineage>
        <taxon>Eukaryota</taxon>
        <taxon>Fungi</taxon>
        <taxon>Fungi incertae sedis</taxon>
        <taxon>Mucoromycota</taxon>
        <taxon>Glomeromycotina</taxon>
        <taxon>Glomeromycetes</taxon>
        <taxon>Paraglomerales</taxon>
        <taxon>Paraglomeraceae</taxon>
        <taxon>Paraglomus</taxon>
    </lineage>
</organism>
<dbReference type="InterPro" id="IPR001650">
    <property type="entry name" value="Helicase_C-like"/>
</dbReference>
<feature type="domain" description="Helicase C-terminal" evidence="20">
    <location>
        <begin position="645"/>
        <end position="796"/>
    </location>
</feature>
<keyword evidence="8" id="KW-0378">Hydrolase</keyword>
<proteinExistence type="inferred from homology"/>
<name>A0A9N8ZF36_9GLOM</name>
<evidence type="ECO:0000256" key="18">
    <source>
        <dbReference type="SAM" id="MobiDB-lite"/>
    </source>
</evidence>
<feature type="compositionally biased region" description="Polar residues" evidence="18">
    <location>
        <begin position="33"/>
        <end position="43"/>
    </location>
</feature>
<dbReference type="GO" id="GO:0005634">
    <property type="term" value="C:nucleus"/>
    <property type="evidence" value="ECO:0007669"/>
    <property type="project" value="UniProtKB-SubCell"/>
</dbReference>
<dbReference type="PANTHER" id="PTHR47161">
    <property type="entry name" value="LYMPHOID-SPECIFIC HELICASE"/>
    <property type="match status" value="1"/>
</dbReference>
<dbReference type="SMART" id="SM00490">
    <property type="entry name" value="HELICc"/>
    <property type="match status" value="1"/>
</dbReference>
<keyword evidence="3" id="KW-0217">Developmental protein</keyword>
<keyword evidence="13" id="KW-0804">Transcription</keyword>
<dbReference type="GO" id="GO:0051301">
    <property type="term" value="P:cell division"/>
    <property type="evidence" value="ECO:0007669"/>
    <property type="project" value="UniProtKB-KW"/>
</dbReference>
<evidence type="ECO:0000256" key="15">
    <source>
        <dbReference type="ARBA" id="ARBA00023306"/>
    </source>
</evidence>
<dbReference type="Gene3D" id="3.40.50.10810">
    <property type="entry name" value="Tandem AAA-ATPase domain"/>
    <property type="match status" value="1"/>
</dbReference>
<dbReference type="Pfam" id="PF00176">
    <property type="entry name" value="SNF2-rel_dom"/>
    <property type="match status" value="1"/>
</dbReference>
<evidence type="ECO:0000256" key="8">
    <source>
        <dbReference type="ARBA" id="ARBA00022801"/>
    </source>
</evidence>
<feature type="compositionally biased region" description="Low complexity" evidence="18">
    <location>
        <begin position="14"/>
        <end position="32"/>
    </location>
</feature>
<dbReference type="InterPro" id="IPR000330">
    <property type="entry name" value="SNF2_N"/>
</dbReference>
<keyword evidence="15" id="KW-0131">Cell cycle</keyword>
<keyword evidence="22" id="KW-1185">Reference proteome</keyword>
<dbReference type="FunFam" id="3.40.50.300:FF:000577">
    <property type="entry name" value="lymphoid-specific helicase isoform X1"/>
    <property type="match status" value="1"/>
</dbReference>
<evidence type="ECO:0000256" key="13">
    <source>
        <dbReference type="ARBA" id="ARBA00023163"/>
    </source>
</evidence>
<feature type="region of interest" description="Disordered" evidence="18">
    <location>
        <begin position="124"/>
        <end position="211"/>
    </location>
</feature>
<dbReference type="OrthoDB" id="5857104at2759"/>
<dbReference type="InterPro" id="IPR014001">
    <property type="entry name" value="Helicase_ATP-bd"/>
</dbReference>
<dbReference type="SMART" id="SM00487">
    <property type="entry name" value="DEXDc"/>
    <property type="match status" value="1"/>
</dbReference>
<evidence type="ECO:0000256" key="14">
    <source>
        <dbReference type="ARBA" id="ARBA00023242"/>
    </source>
</evidence>
<keyword evidence="7" id="KW-0498">Mitosis</keyword>
<dbReference type="PROSITE" id="PS51192">
    <property type="entry name" value="HELICASE_ATP_BIND_1"/>
    <property type="match status" value="1"/>
</dbReference>
<evidence type="ECO:0000256" key="12">
    <source>
        <dbReference type="ARBA" id="ARBA00023054"/>
    </source>
</evidence>
<dbReference type="GO" id="GO:0016787">
    <property type="term" value="F:hydrolase activity"/>
    <property type="evidence" value="ECO:0007669"/>
    <property type="project" value="UniProtKB-KW"/>
</dbReference>
<dbReference type="GO" id="GO:0005524">
    <property type="term" value="F:ATP binding"/>
    <property type="evidence" value="ECO:0007669"/>
    <property type="project" value="UniProtKB-KW"/>
</dbReference>
<evidence type="ECO:0000259" key="20">
    <source>
        <dbReference type="PROSITE" id="PS51194"/>
    </source>
</evidence>
<keyword evidence="11" id="KW-0805">Transcription regulation</keyword>
<evidence type="ECO:0000256" key="9">
    <source>
        <dbReference type="ARBA" id="ARBA00022806"/>
    </source>
</evidence>
<evidence type="ECO:0000256" key="11">
    <source>
        <dbReference type="ARBA" id="ARBA00023015"/>
    </source>
</evidence>
<dbReference type="PANTHER" id="PTHR47161:SF1">
    <property type="entry name" value="LYMPHOID-SPECIFIC HELICASE"/>
    <property type="match status" value="1"/>
</dbReference>
<gene>
    <name evidence="21" type="ORF">PBRASI_LOCUS1785</name>
</gene>
<sequence length="912" mass="104503">MGHEILSPPYLTPQMSQESSSQELSVESPTSSKQLLEPSSPQTPDILKTEHNNLVIPVNPVAMATDTDTTHEENEKEDLKTLKEKAVADYDAMVKQKRVQRLTYLLEKSSLYAKFLAEKMQQQQEEQRRLASTRISTKHDDPEQNNSTHESVVKRKSVRRKRKNEESTYISDYTTAEELAKRRKNQDETATPVGSSVAAKQPEKRSARQPKLITGGALREYQLAGLEWLVSLYDNGLNGILADEMGLGKTLQTIAFFAYLWERQLYGPYLIVAPLSTLANWVSEFQRWSPSIPVVLYHGTPEQRAHIRNKRLRKIDPTFPVVVTSYEIVMNDRKYLQKLAWKFIVVDEGHRIKNLNCKLIRELKSYQSANRLLLTGTPLQNNLAELWSLLNFLLPDIFDDLDSFQNWFDFSALNEENGQQRILAEEQENMIISNLHKILKPFVLRRLKTDVENALPKKKEYLLFAPISAQQKALYDAVLRRDIRQYLVKMTTGKSPKDSNEPMDIQEESSPTESETDSETEEKSTEMSPEELEAERKRQTSQRKRSLRQQQRIRYEELSDKRYFDGLKKDNENGFKEKGKTAFGEEKASEDKAVRFVNSLKLQNIVMQLRKVCNHPYLFDWPADPRTGYPLVSEELVTSSGKMMLLDRLLSALFDRDHKVLLFSQFTTMLDIIEEWAIEIRGWKVCRIDGSVKQEDRRDQIQAFNTNPDMKLFILSTRAGGLGINLTAADTVIIYDSDWNPQMDLQAQDRCHRIGQTKPVVIYRLVTVNTVESKIIEKATAKRKLEKLVMHKGKFKVPSGESKSTTLGELAEILATEDNEKVHLVQKGDIIIPDEDLERLLDRSDKAFSKMEAGTAEEERGETFKVISEVRNKNNDALANMDIDDEGDGISGLGQRSIDVSSVSENNDDADR</sequence>